<comment type="caution">
    <text evidence="1">The sequence shown here is derived from an EMBL/GenBank/DDBJ whole genome shotgun (WGS) entry which is preliminary data.</text>
</comment>
<reference evidence="1" key="1">
    <citation type="journal article" date="2020" name="mSystems">
        <title>Genome- and Community-Level Interaction Insights into Carbon Utilization and Element Cycling Functions of Hydrothermarchaeota in Hydrothermal Sediment.</title>
        <authorList>
            <person name="Zhou Z."/>
            <person name="Liu Y."/>
            <person name="Xu W."/>
            <person name="Pan J."/>
            <person name="Luo Z.H."/>
            <person name="Li M."/>
        </authorList>
    </citation>
    <scope>NUCLEOTIDE SEQUENCE [LARGE SCALE GENOMIC DNA]</scope>
    <source>
        <strain evidence="1">SpSt-265</strain>
        <strain evidence="2">SpSt-465</strain>
    </source>
</reference>
<gene>
    <name evidence="1" type="ORF">ENP94_03720</name>
    <name evidence="2" type="ORF">ENS16_06025</name>
</gene>
<protein>
    <submittedName>
        <fullName evidence="1">Uncharacterized protein</fullName>
    </submittedName>
</protein>
<accession>A0A7C1RYH1</accession>
<dbReference type="EMBL" id="DSTU01000007">
    <property type="protein sequence ID" value="HFJ54228.1"/>
    <property type="molecule type" value="Genomic_DNA"/>
</dbReference>
<dbReference type="EMBL" id="DSLG01000004">
    <property type="protein sequence ID" value="HEA87102.1"/>
    <property type="molecule type" value="Genomic_DNA"/>
</dbReference>
<dbReference type="AlphaFoldDB" id="A0A7C1RYH1"/>
<evidence type="ECO:0000313" key="1">
    <source>
        <dbReference type="EMBL" id="HEA87102.1"/>
    </source>
</evidence>
<proteinExistence type="predicted"/>
<sequence>MSADHNKPEFRNPEHGAANFWQDVRFVPDPADSTGKKGVWKGWFHQDNIDVSKLNQGLIRAKVEGRWQEFRVVELPTDFLKWNFERRLAQLAEIREMMKNRSMNMPEIAGPHNGIVASHGAKRQDSYFTINNAVKGMGWLPRPEKLAELIQLLKKTWNDSTERKLAVLESLYQHGQEIFDLTKQTSLELYSQPNFETHTFLNQMSDPGVAIVFLDLPKSYELRAIAQMLHPDDPKLSEYERQVVEYINLIHDYFHGESPRKSIGVIYHIVQVFDNSPGRWRGQRIVPPKDN</sequence>
<evidence type="ECO:0000313" key="2">
    <source>
        <dbReference type="EMBL" id="HFJ54228.1"/>
    </source>
</evidence>
<organism evidence="1">
    <name type="scientific">candidate division WOR-3 bacterium</name>
    <dbReference type="NCBI Taxonomy" id="2052148"/>
    <lineage>
        <taxon>Bacteria</taxon>
        <taxon>Bacteria division WOR-3</taxon>
    </lineage>
</organism>
<name>A0A7C1RYH1_UNCW3</name>